<proteinExistence type="predicted"/>
<reference evidence="1" key="1">
    <citation type="journal article" date="2015" name="Nature">
        <title>Complex archaea that bridge the gap between prokaryotes and eukaryotes.</title>
        <authorList>
            <person name="Spang A."/>
            <person name="Saw J.H."/>
            <person name="Jorgensen S.L."/>
            <person name="Zaremba-Niedzwiedzka K."/>
            <person name="Martijn J."/>
            <person name="Lind A.E."/>
            <person name="van Eijk R."/>
            <person name="Schleper C."/>
            <person name="Guy L."/>
            <person name="Ettema T.J."/>
        </authorList>
    </citation>
    <scope>NUCLEOTIDE SEQUENCE</scope>
</reference>
<dbReference type="EMBL" id="LAZR01001003">
    <property type="protein sequence ID" value="KKN52828.1"/>
    <property type="molecule type" value="Genomic_DNA"/>
</dbReference>
<evidence type="ECO:0000313" key="1">
    <source>
        <dbReference type="EMBL" id="KKN52828.1"/>
    </source>
</evidence>
<sequence>MKIEISYPELSFLRDILKEQKMKIWKEVYLPRINTKDTEAIKKSFREMMECEIDPYSSTCSDRECCILLLSKLQKIEQEMNEDIKI</sequence>
<comment type="caution">
    <text evidence="1">The sequence shown here is derived from an EMBL/GenBank/DDBJ whole genome shotgun (WGS) entry which is preliminary data.</text>
</comment>
<gene>
    <name evidence="1" type="ORF">LCGC14_0608780</name>
</gene>
<protein>
    <submittedName>
        <fullName evidence="1">Uncharacterized protein</fullName>
    </submittedName>
</protein>
<dbReference type="AlphaFoldDB" id="A0A0F9UGW3"/>
<accession>A0A0F9UGW3</accession>
<name>A0A0F9UGW3_9ZZZZ</name>
<organism evidence="1">
    <name type="scientific">marine sediment metagenome</name>
    <dbReference type="NCBI Taxonomy" id="412755"/>
    <lineage>
        <taxon>unclassified sequences</taxon>
        <taxon>metagenomes</taxon>
        <taxon>ecological metagenomes</taxon>
    </lineage>
</organism>